<evidence type="ECO:0000256" key="6">
    <source>
        <dbReference type="ARBA" id="ARBA00023136"/>
    </source>
</evidence>
<dbReference type="EMBL" id="QOKW01000008">
    <property type="protein sequence ID" value="KAA0680640.1"/>
    <property type="molecule type" value="Genomic_DNA"/>
</dbReference>
<feature type="transmembrane region" description="Helical" evidence="8">
    <location>
        <begin position="275"/>
        <end position="296"/>
    </location>
</feature>
<evidence type="ECO:0000256" key="7">
    <source>
        <dbReference type="RuleBase" id="RU000320"/>
    </source>
</evidence>
<keyword evidence="5 8" id="KW-1133">Transmembrane helix</keyword>
<dbReference type="InterPro" id="IPR003918">
    <property type="entry name" value="NADH_UbQ_OxRdtase"/>
</dbReference>
<dbReference type="Pfam" id="PF00361">
    <property type="entry name" value="Proton_antipo_M"/>
    <property type="match status" value="1"/>
</dbReference>
<keyword evidence="4 7" id="KW-0812">Transmembrane</keyword>
<feature type="transmembrane region" description="Helical" evidence="8">
    <location>
        <begin position="210"/>
        <end position="230"/>
    </location>
</feature>
<feature type="transmembrane region" description="Helical" evidence="8">
    <location>
        <begin position="32"/>
        <end position="51"/>
    </location>
</feature>
<evidence type="ECO:0000256" key="4">
    <source>
        <dbReference type="ARBA" id="ARBA00022692"/>
    </source>
</evidence>
<dbReference type="GO" id="GO:0005886">
    <property type="term" value="C:plasma membrane"/>
    <property type="evidence" value="ECO:0007669"/>
    <property type="project" value="UniProtKB-SubCell"/>
</dbReference>
<sequence>MNHWIIAPIVLPAFVAAFLVLVLSHDLKRQRLVSTAATVFLLGTAAGLFLLASDGTTRVYLLGNWPAPFGIVMVLDRLSALMLLVTAVLALAVVVYACGGWDAKGRHFHALFQFQLMGICGAFLTGDAFNLFVFFEVMLIASYGLMLHGGGPYRLRAGFQYVAINLAGSTLFLFAVGLIYATTGTLNMADIAVKARSVAEGDVALLRTGALLLLLVFALKAALVPLHWWLPTAYGAAPAPVAALFAIMTKVGAYCIIRMYGMVFGPEAGAVANAAAPWLLPAALLTLVTGALGVLATRRLLDLVAFSVVWSMGSLLVAVGLFDAGGLTAALYYAVHSTIAAAALFLVADMVIRHRRHWEDRLTVAPPVPYANLLSGLFFLAAITMAGLPPFSGFIGKLLVLDAVRGTPLAAWTWGLILATSLAVIIAFSRAGSTLFWKAETRAEEALPAEGARPPMTAVLATVGMIGAAGLLAAGAGPATAVFAATAGQIMDVRGYVAAVLGPDTTLAQGR</sequence>
<dbReference type="GO" id="GO:0008137">
    <property type="term" value="F:NADH dehydrogenase (ubiquinone) activity"/>
    <property type="evidence" value="ECO:0007669"/>
    <property type="project" value="InterPro"/>
</dbReference>
<reference evidence="10 11" key="1">
    <citation type="submission" date="2018-07" db="EMBL/GenBank/DDBJ databases">
        <title>Genome sequence of Azospirillum sp. ATCC 49961.</title>
        <authorList>
            <person name="Sant'Anna F.H."/>
            <person name="Baldani J.I."/>
            <person name="Zilli J.E."/>
            <person name="Reis V.M."/>
            <person name="Hartmann A."/>
            <person name="Cruz L."/>
            <person name="de Souza E.M."/>
            <person name="de Oliveira Pedrosa F."/>
            <person name="Passaglia L.M.P."/>
        </authorList>
    </citation>
    <scope>NUCLEOTIDE SEQUENCE [LARGE SCALE GENOMIC DNA]</scope>
    <source>
        <strain evidence="10 11">ATCC 49961</strain>
    </source>
</reference>
<dbReference type="NCBIfam" id="NF009309">
    <property type="entry name" value="PRK12666.1"/>
    <property type="match status" value="1"/>
</dbReference>
<comment type="subcellular location">
    <subcellularLocation>
        <location evidence="1">Cell membrane</location>
        <topology evidence="1">Multi-pass membrane protein</topology>
    </subcellularLocation>
    <subcellularLocation>
        <location evidence="7">Membrane</location>
        <topology evidence="7">Multi-pass membrane protein</topology>
    </subcellularLocation>
</comment>
<evidence type="ECO:0000256" key="1">
    <source>
        <dbReference type="ARBA" id="ARBA00004651"/>
    </source>
</evidence>
<dbReference type="PANTHER" id="PTHR42703:SF1">
    <property type="entry name" value="NA(+)_H(+) ANTIPORTER SUBUNIT D1"/>
    <property type="match status" value="1"/>
</dbReference>
<keyword evidence="3" id="KW-1003">Cell membrane</keyword>
<feature type="transmembrane region" description="Helical" evidence="8">
    <location>
        <begin position="373"/>
        <end position="391"/>
    </location>
</feature>
<proteinExistence type="inferred from homology"/>
<keyword evidence="6 8" id="KW-0472">Membrane</keyword>
<evidence type="ECO:0000256" key="5">
    <source>
        <dbReference type="ARBA" id="ARBA00022989"/>
    </source>
</evidence>
<dbReference type="PRINTS" id="PR01437">
    <property type="entry name" value="NUOXDRDTASE4"/>
</dbReference>
<evidence type="ECO:0000256" key="3">
    <source>
        <dbReference type="ARBA" id="ARBA00022475"/>
    </source>
</evidence>
<feature type="transmembrane region" description="Helical" evidence="8">
    <location>
        <begin position="131"/>
        <end position="149"/>
    </location>
</feature>
<gene>
    <name evidence="10" type="ORF">DS843_12430</name>
</gene>
<feature type="transmembrane region" description="Helical" evidence="8">
    <location>
        <begin position="108"/>
        <end position="125"/>
    </location>
</feature>
<comment type="caution">
    <text evidence="10">The sequence shown here is derived from an EMBL/GenBank/DDBJ whole genome shotgun (WGS) entry which is preliminary data.</text>
</comment>
<evidence type="ECO:0000259" key="9">
    <source>
        <dbReference type="Pfam" id="PF00361"/>
    </source>
</evidence>
<feature type="transmembrane region" description="Helical" evidence="8">
    <location>
        <begin position="71"/>
        <end position="96"/>
    </location>
</feature>
<evidence type="ECO:0000313" key="10">
    <source>
        <dbReference type="EMBL" id="KAA0680640.1"/>
    </source>
</evidence>
<protein>
    <submittedName>
        <fullName evidence="10">Monovalent cation/H+ antiporter subunit D</fullName>
    </submittedName>
</protein>
<dbReference type="Proteomes" id="UP000480854">
    <property type="component" value="Unassembled WGS sequence"/>
</dbReference>
<evidence type="ECO:0000256" key="2">
    <source>
        <dbReference type="ARBA" id="ARBA00005346"/>
    </source>
</evidence>
<dbReference type="AlphaFoldDB" id="A0A9W7NJL7"/>
<evidence type="ECO:0000313" key="11">
    <source>
        <dbReference type="Proteomes" id="UP000480854"/>
    </source>
</evidence>
<feature type="transmembrane region" description="Helical" evidence="8">
    <location>
        <begin position="411"/>
        <end position="428"/>
    </location>
</feature>
<comment type="similarity">
    <text evidence="2">Belongs to the CPA3 antiporters (TC 2.A.63) subunit D family.</text>
</comment>
<dbReference type="OrthoDB" id="9768329at2"/>
<feature type="transmembrane region" description="Helical" evidence="8">
    <location>
        <begin position="303"/>
        <end position="324"/>
    </location>
</feature>
<dbReference type="InterPro" id="IPR050586">
    <property type="entry name" value="CPA3_Na-H_Antiporter_D"/>
</dbReference>
<organism evidence="10 11">
    <name type="scientific">Roseomonas genomospecies 6</name>
    <dbReference type="NCBI Taxonomy" id="214106"/>
    <lineage>
        <taxon>Bacteria</taxon>
        <taxon>Pseudomonadati</taxon>
        <taxon>Pseudomonadota</taxon>
        <taxon>Alphaproteobacteria</taxon>
        <taxon>Acetobacterales</taxon>
        <taxon>Roseomonadaceae</taxon>
        <taxon>Roseomonas</taxon>
    </lineage>
</organism>
<dbReference type="GO" id="GO:0042773">
    <property type="term" value="P:ATP synthesis coupled electron transport"/>
    <property type="evidence" value="ECO:0007669"/>
    <property type="project" value="InterPro"/>
</dbReference>
<evidence type="ECO:0000256" key="8">
    <source>
        <dbReference type="SAM" id="Phobius"/>
    </source>
</evidence>
<feature type="transmembrane region" description="Helical" evidence="8">
    <location>
        <begin position="161"/>
        <end position="181"/>
    </location>
</feature>
<accession>A0A9W7NJL7</accession>
<feature type="transmembrane region" description="Helical" evidence="8">
    <location>
        <begin position="6"/>
        <end position="25"/>
    </location>
</feature>
<keyword evidence="11" id="KW-1185">Reference proteome</keyword>
<feature type="domain" description="NADH:quinone oxidoreductase/Mrp antiporter transmembrane" evidence="9">
    <location>
        <begin position="127"/>
        <end position="406"/>
    </location>
</feature>
<name>A0A9W7NJL7_9PROT</name>
<dbReference type="InterPro" id="IPR001750">
    <property type="entry name" value="ND/Mrp_TM"/>
</dbReference>
<dbReference type="RefSeq" id="WP_149469212.1">
    <property type="nucleotide sequence ID" value="NZ_QOKW01000008.1"/>
</dbReference>
<dbReference type="PANTHER" id="PTHR42703">
    <property type="entry name" value="NADH DEHYDROGENASE"/>
    <property type="match status" value="1"/>
</dbReference>
<feature type="transmembrane region" description="Helical" evidence="8">
    <location>
        <begin position="242"/>
        <end position="263"/>
    </location>
</feature>
<feature type="transmembrane region" description="Helical" evidence="8">
    <location>
        <begin position="330"/>
        <end position="352"/>
    </location>
</feature>